<sequence length="480" mass="51606">MPLLKVEVTLSLLLALAAQVTVSLENNSSDFQQQQQHVDLQNPTTEWPSLRFNFSLKRSSMPVHGQSDFSMIADPVVSIDGSIMVYNVFAYFRQDKMLHNYTLIDGAAYYVTSNIDNDSAHATVKCLGPELGHLPPINAIASALNQATAMMNAPSVDCPTTNLFKVSVSGVEFVLCAFGSSWFKMYGGNMDIAVEYGNSRMNISAPLLNGEELPRCAEVVSKFAIDSTGNTLLTGRPIASGDVRRLKGEPSSCSCKSTPRPCIFIHGMGVRTELPDNQDSLKKYWGDLTGHAPCCTSIKYAVLNTVDNTWTDSTQQQRVCDRALAVSETSTKSTIADTIIVTHSMGNLMLAGAIAMGKCSLDPSSTWVGLAAPMKGSMASDFIQESCAGNSNFVLEAIVEGGGQCPPTAALKSMSYQGEKHSTAKLDAVYRAAQNAYETNVSAVMCSDSFSGLISLDQVKLWALGLVGHHHSPQRRVGGV</sequence>
<gene>
    <name evidence="2" type="ORF">PF005_g24852</name>
</gene>
<dbReference type="Gene3D" id="3.40.50.1820">
    <property type="entry name" value="alpha/beta hydrolase"/>
    <property type="match status" value="1"/>
</dbReference>
<reference evidence="2 3" key="1">
    <citation type="submission" date="2018-08" db="EMBL/GenBank/DDBJ databases">
        <title>Genomic investigation of the strawberry pathogen Phytophthora fragariae indicates pathogenicity is determined by transcriptional variation in three key races.</title>
        <authorList>
            <person name="Adams T.M."/>
            <person name="Armitage A.D."/>
            <person name="Sobczyk M.K."/>
            <person name="Bates H.J."/>
            <person name="Dunwell J.M."/>
            <person name="Nellist C.F."/>
            <person name="Harrison R.J."/>
        </authorList>
    </citation>
    <scope>NUCLEOTIDE SEQUENCE [LARGE SCALE GENOMIC DNA]</scope>
    <source>
        <strain evidence="2 3">NOV-27</strain>
    </source>
</reference>
<dbReference type="OrthoDB" id="95392at2759"/>
<dbReference type="PANTHER" id="PTHR22538:SF1">
    <property type="entry name" value="VWFD DOMAIN-CONTAINING PROTEIN"/>
    <property type="match status" value="1"/>
</dbReference>
<keyword evidence="3" id="KW-1185">Reference proteome</keyword>
<feature type="chain" id="PRO_5025367406" evidence="1">
    <location>
        <begin position="24"/>
        <end position="480"/>
    </location>
</feature>
<dbReference type="EMBL" id="QXGB01002589">
    <property type="protein sequence ID" value="KAE9176615.1"/>
    <property type="molecule type" value="Genomic_DNA"/>
</dbReference>
<comment type="caution">
    <text evidence="2">The sequence shown here is derived from an EMBL/GenBank/DDBJ whole genome shotgun (WGS) entry which is preliminary data.</text>
</comment>
<dbReference type="AlphaFoldDB" id="A0A6A3VZX0"/>
<keyword evidence="1" id="KW-0732">Signal</keyword>
<accession>A0A6A3VZX0</accession>
<dbReference type="PANTHER" id="PTHR22538">
    <property type="entry name" value="CILIA- AND FLAGELLA-ASSOCIATED PROTEIN 74"/>
    <property type="match status" value="1"/>
</dbReference>
<evidence type="ECO:0000256" key="1">
    <source>
        <dbReference type="SAM" id="SignalP"/>
    </source>
</evidence>
<organism evidence="2 3">
    <name type="scientific">Phytophthora fragariae</name>
    <dbReference type="NCBI Taxonomy" id="53985"/>
    <lineage>
        <taxon>Eukaryota</taxon>
        <taxon>Sar</taxon>
        <taxon>Stramenopiles</taxon>
        <taxon>Oomycota</taxon>
        <taxon>Peronosporomycetes</taxon>
        <taxon>Peronosporales</taxon>
        <taxon>Peronosporaceae</taxon>
        <taxon>Phytophthora</taxon>
    </lineage>
</organism>
<evidence type="ECO:0000313" key="2">
    <source>
        <dbReference type="EMBL" id="KAE9176615.1"/>
    </source>
</evidence>
<dbReference type="Proteomes" id="UP000433483">
    <property type="component" value="Unassembled WGS sequence"/>
</dbReference>
<proteinExistence type="predicted"/>
<feature type="signal peptide" evidence="1">
    <location>
        <begin position="1"/>
        <end position="23"/>
    </location>
</feature>
<evidence type="ECO:0000313" key="3">
    <source>
        <dbReference type="Proteomes" id="UP000433483"/>
    </source>
</evidence>
<dbReference type="InterPro" id="IPR029058">
    <property type="entry name" value="AB_hydrolase_fold"/>
</dbReference>
<protein>
    <submittedName>
        <fullName evidence="2">Uncharacterized protein</fullName>
    </submittedName>
</protein>
<name>A0A6A3VZX0_9STRA</name>